<dbReference type="EMBL" id="JAMSHJ010000001">
    <property type="protein sequence ID" value="KAI5447068.1"/>
    <property type="molecule type" value="Genomic_DNA"/>
</dbReference>
<keyword evidence="2" id="KW-1185">Reference proteome</keyword>
<reference evidence="1 2" key="1">
    <citation type="journal article" date="2022" name="Nat. Genet.">
        <title>Improved pea reference genome and pan-genome highlight genomic features and evolutionary characteristics.</title>
        <authorList>
            <person name="Yang T."/>
            <person name="Liu R."/>
            <person name="Luo Y."/>
            <person name="Hu S."/>
            <person name="Wang D."/>
            <person name="Wang C."/>
            <person name="Pandey M.K."/>
            <person name="Ge S."/>
            <person name="Xu Q."/>
            <person name="Li N."/>
            <person name="Li G."/>
            <person name="Huang Y."/>
            <person name="Saxena R.K."/>
            <person name="Ji Y."/>
            <person name="Li M."/>
            <person name="Yan X."/>
            <person name="He Y."/>
            <person name="Liu Y."/>
            <person name="Wang X."/>
            <person name="Xiang C."/>
            <person name="Varshney R.K."/>
            <person name="Ding H."/>
            <person name="Gao S."/>
            <person name="Zong X."/>
        </authorList>
    </citation>
    <scope>NUCLEOTIDE SEQUENCE [LARGE SCALE GENOMIC DNA]</scope>
    <source>
        <strain evidence="1 2">cv. Zhongwan 6</strain>
    </source>
</reference>
<dbReference type="PANTHER" id="PTHR33116">
    <property type="entry name" value="REVERSE TRANSCRIPTASE ZINC-BINDING DOMAIN-CONTAINING PROTEIN-RELATED-RELATED"/>
    <property type="match status" value="1"/>
</dbReference>
<accession>A0A9D5BNR5</accession>
<protein>
    <recommendedName>
        <fullName evidence="3">Reverse transcriptase domain-containing protein</fullName>
    </recommendedName>
</protein>
<proteinExistence type="predicted"/>
<dbReference type="Proteomes" id="UP001058974">
    <property type="component" value="Chromosome 1"/>
</dbReference>
<dbReference type="Gramene" id="Psat01G0478600-T2">
    <property type="protein sequence ID" value="KAI5447068.1"/>
    <property type="gene ID" value="KIW84_014786"/>
</dbReference>
<gene>
    <name evidence="1" type="ORF">KIW84_014786</name>
</gene>
<evidence type="ECO:0008006" key="3">
    <source>
        <dbReference type="Google" id="ProtNLM"/>
    </source>
</evidence>
<dbReference type="AlphaFoldDB" id="A0A9D5BNR5"/>
<evidence type="ECO:0000313" key="2">
    <source>
        <dbReference type="Proteomes" id="UP001058974"/>
    </source>
</evidence>
<organism evidence="1 2">
    <name type="scientific">Pisum sativum</name>
    <name type="common">Garden pea</name>
    <name type="synonym">Lathyrus oleraceus</name>
    <dbReference type="NCBI Taxonomy" id="3888"/>
    <lineage>
        <taxon>Eukaryota</taxon>
        <taxon>Viridiplantae</taxon>
        <taxon>Streptophyta</taxon>
        <taxon>Embryophyta</taxon>
        <taxon>Tracheophyta</taxon>
        <taxon>Spermatophyta</taxon>
        <taxon>Magnoliopsida</taxon>
        <taxon>eudicotyledons</taxon>
        <taxon>Gunneridae</taxon>
        <taxon>Pentapetalae</taxon>
        <taxon>rosids</taxon>
        <taxon>fabids</taxon>
        <taxon>Fabales</taxon>
        <taxon>Fabaceae</taxon>
        <taxon>Papilionoideae</taxon>
        <taxon>50 kb inversion clade</taxon>
        <taxon>NPAAA clade</taxon>
        <taxon>Hologalegina</taxon>
        <taxon>IRL clade</taxon>
        <taxon>Fabeae</taxon>
        <taxon>Lathyrus</taxon>
    </lineage>
</organism>
<comment type="caution">
    <text evidence="1">The sequence shown here is derived from an EMBL/GenBank/DDBJ whole genome shotgun (WGS) entry which is preliminary data.</text>
</comment>
<dbReference type="PANTHER" id="PTHR33116:SF66">
    <property type="entry name" value="REVERSE TRANSCRIPTASE ZINC-BINDING DOMAIN-CONTAINING PROTEIN"/>
    <property type="match status" value="1"/>
</dbReference>
<sequence length="230" mass="26109">MISSRATLPKVVFQDVCSKWTFRNHMIQLSDSRSMRSTLEFGVLIGASDKGVLSPLYSLLLDDTTSINLLMDAFEEFSKFIDLSVNPAKFKVYFTNVDLQTKQEIQDMTKFTEGPLPFRYLGVSLTSKKLSIINVSLLLIKLLLGLDTGSAKLLRFAGKSQLIKSVLFDVINFWMQCIPLPKKIIQNIEVVCRSFLWTRGETISRKSHVAWHNVCTPKNQRGLNIISIKE</sequence>
<name>A0A9D5BNR5_PEA</name>
<evidence type="ECO:0000313" key="1">
    <source>
        <dbReference type="EMBL" id="KAI5447068.1"/>
    </source>
</evidence>